<dbReference type="Proteomes" id="UP000580654">
    <property type="component" value="Unassembled WGS sequence"/>
</dbReference>
<proteinExistence type="predicted"/>
<accession>A0A840Y1N0</accession>
<keyword evidence="2" id="KW-1185">Reference proteome</keyword>
<dbReference type="RefSeq" id="WP_184517432.1">
    <property type="nucleotide sequence ID" value="NZ_JACIJD010000008.1"/>
</dbReference>
<evidence type="ECO:0000313" key="1">
    <source>
        <dbReference type="EMBL" id="MBB5694066.1"/>
    </source>
</evidence>
<name>A0A840Y1N0_9PROT</name>
<dbReference type="InterPro" id="IPR029044">
    <property type="entry name" value="Nucleotide-diphossugar_trans"/>
</dbReference>
<gene>
    <name evidence="1" type="ORF">FHS87_002106</name>
</gene>
<evidence type="ECO:0000313" key="2">
    <source>
        <dbReference type="Proteomes" id="UP000580654"/>
    </source>
</evidence>
<comment type="caution">
    <text evidence="1">The sequence shown here is derived from an EMBL/GenBank/DDBJ whole genome shotgun (WGS) entry which is preliminary data.</text>
</comment>
<organism evidence="1 2">
    <name type="scientific">Muricoccus pecuniae</name>
    <dbReference type="NCBI Taxonomy" id="693023"/>
    <lineage>
        <taxon>Bacteria</taxon>
        <taxon>Pseudomonadati</taxon>
        <taxon>Pseudomonadota</taxon>
        <taxon>Alphaproteobacteria</taxon>
        <taxon>Acetobacterales</taxon>
        <taxon>Roseomonadaceae</taxon>
        <taxon>Muricoccus</taxon>
    </lineage>
</organism>
<dbReference type="AlphaFoldDB" id="A0A840Y1N0"/>
<dbReference type="EMBL" id="JACIJD010000008">
    <property type="protein sequence ID" value="MBB5694066.1"/>
    <property type="molecule type" value="Genomic_DNA"/>
</dbReference>
<reference evidence="1 2" key="1">
    <citation type="submission" date="2020-08" db="EMBL/GenBank/DDBJ databases">
        <title>Genomic Encyclopedia of Type Strains, Phase IV (KMG-IV): sequencing the most valuable type-strain genomes for metagenomic binning, comparative biology and taxonomic classification.</title>
        <authorList>
            <person name="Goeker M."/>
        </authorList>
    </citation>
    <scope>NUCLEOTIDE SEQUENCE [LARGE SCALE GENOMIC DNA]</scope>
    <source>
        <strain evidence="1 2">DSM 25622</strain>
    </source>
</reference>
<sequence length="312" mass="35422">MSQAPAATDRPVVFIHTNAKQRLGALVSAHSFRRNARDADSFEVRLLEAEKCPPLLAAEGRSFQRAGHGRVWHMDDLQSFTPLRFAVPDAMGHRGLGLVVDPDVFAVGDVGELFSRDRHGKAILCRARPGHNGAPDYLASSVMLLDCALLPHWRFEETLEELFSGRLDYVELIELRRERRETIGLLEPVWNDFDRLTPETRLLHTTKRRTQPWKTGLPVDFTLRERGFGPIPAVLVRPVLRFWTAHARYRPHPDPGQEAYFFALLAECLDTGAVTRAEVEHGIRERHIRPDALEMAERCRGRFPPPRQPVAA</sequence>
<protein>
    <submittedName>
        <fullName evidence="1">Uncharacterized protein</fullName>
    </submittedName>
</protein>
<dbReference type="SUPFAM" id="SSF53448">
    <property type="entry name" value="Nucleotide-diphospho-sugar transferases"/>
    <property type="match status" value="1"/>
</dbReference>